<dbReference type="FunFam" id="1.10.287.130:FF:000008">
    <property type="entry name" value="Two-component sensor histidine kinase"/>
    <property type="match status" value="1"/>
</dbReference>
<dbReference type="AlphaFoldDB" id="A0A4R4EBJ6"/>
<dbReference type="GO" id="GO:0005524">
    <property type="term" value="F:ATP binding"/>
    <property type="evidence" value="ECO:0007669"/>
    <property type="project" value="UniProtKB-KW"/>
</dbReference>
<keyword evidence="7 14" id="KW-0812">Transmembrane</keyword>
<dbReference type="PANTHER" id="PTHR45453">
    <property type="entry name" value="PHOSPHATE REGULON SENSOR PROTEIN PHOR"/>
    <property type="match status" value="1"/>
</dbReference>
<dbReference type="SUPFAM" id="SSF158472">
    <property type="entry name" value="HAMP domain-like"/>
    <property type="match status" value="1"/>
</dbReference>
<dbReference type="InterPro" id="IPR036097">
    <property type="entry name" value="HisK_dim/P_sf"/>
</dbReference>
<dbReference type="Pfam" id="PF00672">
    <property type="entry name" value="HAMP"/>
    <property type="match status" value="1"/>
</dbReference>
<feature type="domain" description="PAS" evidence="16">
    <location>
        <begin position="249"/>
        <end position="294"/>
    </location>
</feature>
<evidence type="ECO:0000256" key="9">
    <source>
        <dbReference type="ARBA" id="ARBA00022777"/>
    </source>
</evidence>
<evidence type="ECO:0000256" key="10">
    <source>
        <dbReference type="ARBA" id="ARBA00022840"/>
    </source>
</evidence>
<gene>
    <name evidence="18" type="ORF">E0485_18080</name>
</gene>
<dbReference type="Gene3D" id="1.10.8.500">
    <property type="entry name" value="HAMP domain in histidine kinase"/>
    <property type="match status" value="1"/>
</dbReference>
<dbReference type="InterPro" id="IPR050351">
    <property type="entry name" value="BphY/WalK/GraS-like"/>
</dbReference>
<dbReference type="PROSITE" id="PS50112">
    <property type="entry name" value="PAS"/>
    <property type="match status" value="1"/>
</dbReference>
<evidence type="ECO:0000256" key="8">
    <source>
        <dbReference type="ARBA" id="ARBA00022741"/>
    </source>
</evidence>
<comment type="catalytic activity">
    <reaction evidence="1">
        <text>ATP + protein L-histidine = ADP + protein N-phospho-L-histidine.</text>
        <dbReference type="EC" id="2.7.13.3"/>
    </reaction>
</comment>
<dbReference type="InterPro" id="IPR004358">
    <property type="entry name" value="Sig_transdc_His_kin-like_C"/>
</dbReference>
<dbReference type="Gene3D" id="3.30.565.10">
    <property type="entry name" value="Histidine kinase-like ATPase, C-terminal domain"/>
    <property type="match status" value="1"/>
</dbReference>
<dbReference type="Pfam" id="PF02518">
    <property type="entry name" value="HATPase_c"/>
    <property type="match status" value="1"/>
</dbReference>
<proteinExistence type="predicted"/>
<dbReference type="EMBL" id="SKFG01000021">
    <property type="protein sequence ID" value="TCZ75298.1"/>
    <property type="molecule type" value="Genomic_DNA"/>
</dbReference>
<dbReference type="PRINTS" id="PR00344">
    <property type="entry name" value="BCTRLSENSOR"/>
</dbReference>
<keyword evidence="4" id="KW-1003">Cell membrane</keyword>
<dbReference type="NCBIfam" id="NF046044">
    <property type="entry name" value="PnpS"/>
    <property type="match status" value="1"/>
</dbReference>
<dbReference type="CDD" id="cd16922">
    <property type="entry name" value="HATPase_EvgS-ArcB-TorS-like"/>
    <property type="match status" value="1"/>
</dbReference>
<evidence type="ECO:0000256" key="14">
    <source>
        <dbReference type="SAM" id="Phobius"/>
    </source>
</evidence>
<dbReference type="CDD" id="cd00130">
    <property type="entry name" value="PAS"/>
    <property type="match status" value="1"/>
</dbReference>
<evidence type="ECO:0000256" key="5">
    <source>
        <dbReference type="ARBA" id="ARBA00022553"/>
    </source>
</evidence>
<dbReference type="FunFam" id="3.30.565.10:FF:000006">
    <property type="entry name" value="Sensor histidine kinase WalK"/>
    <property type="match status" value="1"/>
</dbReference>
<dbReference type="InterPro" id="IPR005467">
    <property type="entry name" value="His_kinase_dom"/>
</dbReference>
<dbReference type="EC" id="2.7.13.3" evidence="3"/>
<feature type="transmembrane region" description="Helical" evidence="14">
    <location>
        <begin position="168"/>
        <end position="191"/>
    </location>
</feature>
<keyword evidence="12" id="KW-0902">Two-component regulatory system</keyword>
<dbReference type="GO" id="GO:0016036">
    <property type="term" value="P:cellular response to phosphate starvation"/>
    <property type="evidence" value="ECO:0007669"/>
    <property type="project" value="TreeGrafter"/>
</dbReference>
<evidence type="ECO:0000256" key="13">
    <source>
        <dbReference type="ARBA" id="ARBA00023136"/>
    </source>
</evidence>
<feature type="domain" description="Histidine kinase" evidence="15">
    <location>
        <begin position="373"/>
        <end position="600"/>
    </location>
</feature>
<keyword evidence="6" id="KW-0808">Transferase</keyword>
<dbReference type="GO" id="GO:0005886">
    <property type="term" value="C:plasma membrane"/>
    <property type="evidence" value="ECO:0007669"/>
    <property type="project" value="UniProtKB-SubCell"/>
</dbReference>
<dbReference type="SMART" id="SM00387">
    <property type="entry name" value="HATPase_c"/>
    <property type="match status" value="1"/>
</dbReference>
<dbReference type="Gene3D" id="1.10.287.130">
    <property type="match status" value="1"/>
</dbReference>
<keyword evidence="8" id="KW-0547">Nucleotide-binding</keyword>
<dbReference type="Proteomes" id="UP000295418">
    <property type="component" value="Unassembled WGS sequence"/>
</dbReference>
<dbReference type="SMART" id="SM00388">
    <property type="entry name" value="HisKA"/>
    <property type="match status" value="1"/>
</dbReference>
<keyword evidence="19" id="KW-1185">Reference proteome</keyword>
<keyword evidence="11 14" id="KW-1133">Transmembrane helix</keyword>
<dbReference type="Pfam" id="PF00989">
    <property type="entry name" value="PAS"/>
    <property type="match status" value="1"/>
</dbReference>
<dbReference type="InterPro" id="IPR035965">
    <property type="entry name" value="PAS-like_dom_sf"/>
</dbReference>
<evidence type="ECO:0000256" key="2">
    <source>
        <dbReference type="ARBA" id="ARBA00004651"/>
    </source>
</evidence>
<dbReference type="InterPro" id="IPR036890">
    <property type="entry name" value="HATPase_C_sf"/>
</dbReference>
<evidence type="ECO:0000259" key="17">
    <source>
        <dbReference type="PROSITE" id="PS50885"/>
    </source>
</evidence>
<name>A0A4R4EBJ6_9BACL</name>
<dbReference type="InterPro" id="IPR029151">
    <property type="entry name" value="Sensor-like_sf"/>
</dbReference>
<dbReference type="CDD" id="cd06225">
    <property type="entry name" value="HAMP"/>
    <property type="match status" value="1"/>
</dbReference>
<evidence type="ECO:0000256" key="4">
    <source>
        <dbReference type="ARBA" id="ARBA00022475"/>
    </source>
</evidence>
<evidence type="ECO:0000256" key="7">
    <source>
        <dbReference type="ARBA" id="ARBA00022692"/>
    </source>
</evidence>
<dbReference type="PANTHER" id="PTHR45453:SF1">
    <property type="entry name" value="PHOSPHATE REGULON SENSOR PROTEIN PHOR"/>
    <property type="match status" value="1"/>
</dbReference>
<dbReference type="Pfam" id="PF00512">
    <property type="entry name" value="HisKA"/>
    <property type="match status" value="1"/>
</dbReference>
<dbReference type="PROSITE" id="PS50885">
    <property type="entry name" value="HAMP"/>
    <property type="match status" value="1"/>
</dbReference>
<evidence type="ECO:0000259" key="15">
    <source>
        <dbReference type="PROSITE" id="PS50109"/>
    </source>
</evidence>
<keyword evidence="9" id="KW-0418">Kinase</keyword>
<keyword evidence="13 14" id="KW-0472">Membrane</keyword>
<evidence type="ECO:0000313" key="18">
    <source>
        <dbReference type="EMBL" id="TCZ75298.1"/>
    </source>
</evidence>
<dbReference type="GO" id="GO:0004721">
    <property type="term" value="F:phosphoprotein phosphatase activity"/>
    <property type="evidence" value="ECO:0007669"/>
    <property type="project" value="TreeGrafter"/>
</dbReference>
<dbReference type="InterPro" id="IPR003661">
    <property type="entry name" value="HisK_dim/P_dom"/>
</dbReference>
<evidence type="ECO:0000256" key="6">
    <source>
        <dbReference type="ARBA" id="ARBA00022679"/>
    </source>
</evidence>
<dbReference type="InterPro" id="IPR000014">
    <property type="entry name" value="PAS"/>
</dbReference>
<evidence type="ECO:0000256" key="12">
    <source>
        <dbReference type="ARBA" id="ARBA00023012"/>
    </source>
</evidence>
<dbReference type="Gene3D" id="3.30.450.20">
    <property type="entry name" value="PAS domain"/>
    <property type="match status" value="2"/>
</dbReference>
<evidence type="ECO:0000313" key="19">
    <source>
        <dbReference type="Proteomes" id="UP000295418"/>
    </source>
</evidence>
<dbReference type="GO" id="GO:0000155">
    <property type="term" value="F:phosphorelay sensor kinase activity"/>
    <property type="evidence" value="ECO:0007669"/>
    <property type="project" value="InterPro"/>
</dbReference>
<evidence type="ECO:0000259" key="16">
    <source>
        <dbReference type="PROSITE" id="PS50112"/>
    </source>
</evidence>
<dbReference type="PROSITE" id="PS50109">
    <property type="entry name" value="HIS_KIN"/>
    <property type="match status" value="1"/>
</dbReference>
<evidence type="ECO:0000256" key="1">
    <source>
        <dbReference type="ARBA" id="ARBA00000085"/>
    </source>
</evidence>
<evidence type="ECO:0000256" key="11">
    <source>
        <dbReference type="ARBA" id="ARBA00022989"/>
    </source>
</evidence>
<organism evidence="18 19">
    <name type="scientific">Paenibacillus albiflavus</name>
    <dbReference type="NCBI Taxonomy" id="2545760"/>
    <lineage>
        <taxon>Bacteria</taxon>
        <taxon>Bacillati</taxon>
        <taxon>Bacillota</taxon>
        <taxon>Bacilli</taxon>
        <taxon>Bacillales</taxon>
        <taxon>Paenibacillaceae</taxon>
        <taxon>Paenibacillus</taxon>
    </lineage>
</organism>
<dbReference type="SUPFAM" id="SSF47384">
    <property type="entry name" value="Homodimeric domain of signal transducing histidine kinase"/>
    <property type="match status" value="1"/>
</dbReference>
<dbReference type="CDD" id="cd00082">
    <property type="entry name" value="HisKA"/>
    <property type="match status" value="1"/>
</dbReference>
<dbReference type="InterPro" id="IPR003660">
    <property type="entry name" value="HAMP_dom"/>
</dbReference>
<dbReference type="SUPFAM" id="SSF103190">
    <property type="entry name" value="Sensory domain-like"/>
    <property type="match status" value="1"/>
</dbReference>
<dbReference type="GO" id="GO:0006355">
    <property type="term" value="P:regulation of DNA-templated transcription"/>
    <property type="evidence" value="ECO:0007669"/>
    <property type="project" value="InterPro"/>
</dbReference>
<dbReference type="SUPFAM" id="SSF55785">
    <property type="entry name" value="PYP-like sensor domain (PAS domain)"/>
    <property type="match status" value="1"/>
</dbReference>
<comment type="caution">
    <text evidence="18">The sequence shown here is derived from an EMBL/GenBank/DDBJ whole genome shotgun (WGS) entry which is preliminary data.</text>
</comment>
<dbReference type="OrthoDB" id="9813151at2"/>
<dbReference type="InterPro" id="IPR013767">
    <property type="entry name" value="PAS_fold"/>
</dbReference>
<dbReference type="SMART" id="SM00304">
    <property type="entry name" value="HAMP"/>
    <property type="match status" value="1"/>
</dbReference>
<dbReference type="NCBIfam" id="TIGR00229">
    <property type="entry name" value="sensory_box"/>
    <property type="match status" value="1"/>
</dbReference>
<sequence>MKKYRTRLTLILILLIGTSMLIAGIWMATGFERTHIKELKLNLERELKILAIQEWNHSGDQESLITYYNGLVLKLEKYTGARLTYVRSDGTVLGDSDHDPHLMDNHLNREEISVALKGETGFAIRFSDTLHQNMLYAAIPILAEDGKISGVLRIGMSLAQVEASVRDFWVYVLAGMFALFGIVSFASYRIAKSITKPIEKMTRVAKQIAVHNYTTRVPVVHHDEVGQLAEAINQMSESLRSQMNQISKNEGRLNSILENMLLGIMMIDVDGKIVVVNPITETLLGFTASELVGKKYNEGMQFLPFIEQIELCKQQMNLVRDELALHYPNERLVEISVTPIGYNGEEWGGFLIVLHDITELRKLERLRSEFVANVSHELKTPIASVKGFAETLLAGALYDEETARSFIQIIYSESDRLNRLVGDILELSKIESKRSPLRLSPVHLNALVDNSIQMVAKAARQKQITLEFDAKEALYLEADEDRLQQILMNLLSNGINYTPDGGKITLTAEAFITEQIEHTDEQDWIRITVQDTGRGIPKEDLPRIFERFYRVDKARSRSSGGTGLGLSIVKHLVELHHGSINVESEVGMGTRFIIVLPVIQL</sequence>
<comment type="subcellular location">
    <subcellularLocation>
        <location evidence="2">Cell membrane</location>
        <topology evidence="2">Multi-pass membrane protein</topology>
    </subcellularLocation>
</comment>
<evidence type="ECO:0000256" key="3">
    <source>
        <dbReference type="ARBA" id="ARBA00012438"/>
    </source>
</evidence>
<protein>
    <recommendedName>
        <fullName evidence="3">histidine kinase</fullName>
        <ecNumber evidence="3">2.7.13.3</ecNumber>
    </recommendedName>
</protein>
<dbReference type="InterPro" id="IPR003594">
    <property type="entry name" value="HATPase_dom"/>
</dbReference>
<dbReference type="SUPFAM" id="SSF55874">
    <property type="entry name" value="ATPase domain of HSP90 chaperone/DNA topoisomerase II/histidine kinase"/>
    <property type="match status" value="1"/>
</dbReference>
<keyword evidence="10" id="KW-0067">ATP-binding</keyword>
<keyword evidence="5" id="KW-0597">Phosphoprotein</keyword>
<feature type="domain" description="HAMP" evidence="17">
    <location>
        <begin position="192"/>
        <end position="244"/>
    </location>
</feature>
<accession>A0A4R4EBJ6</accession>
<reference evidence="18 19" key="1">
    <citation type="submission" date="2019-03" db="EMBL/GenBank/DDBJ databases">
        <authorList>
            <person name="Kim M.K.M."/>
        </authorList>
    </citation>
    <scope>NUCLEOTIDE SEQUENCE [LARGE SCALE GENOMIC DNA]</scope>
    <source>
        <strain evidence="18 19">18JY21-1</strain>
    </source>
</reference>
<dbReference type="RefSeq" id="WP_132419466.1">
    <property type="nucleotide sequence ID" value="NZ_SKFG01000021.1"/>
</dbReference>
<dbReference type="SMART" id="SM00091">
    <property type="entry name" value="PAS"/>
    <property type="match status" value="1"/>
</dbReference>